<dbReference type="Gene3D" id="1.25.40.10">
    <property type="entry name" value="Tetratricopeptide repeat domain"/>
    <property type="match status" value="1"/>
</dbReference>
<gene>
    <name evidence="2" type="ORF">KDK95_14280</name>
</gene>
<accession>A0A941EBN7</accession>
<feature type="transmembrane region" description="Helical" evidence="1">
    <location>
        <begin position="7"/>
        <end position="26"/>
    </location>
</feature>
<evidence type="ECO:0000256" key="1">
    <source>
        <dbReference type="SAM" id="Phobius"/>
    </source>
</evidence>
<dbReference type="AlphaFoldDB" id="A0A941EBN7"/>
<organism evidence="2 3">
    <name type="scientific">Actinospica acidithermotolerans</name>
    <dbReference type="NCBI Taxonomy" id="2828514"/>
    <lineage>
        <taxon>Bacteria</taxon>
        <taxon>Bacillati</taxon>
        <taxon>Actinomycetota</taxon>
        <taxon>Actinomycetes</taxon>
        <taxon>Catenulisporales</taxon>
        <taxon>Actinospicaceae</taxon>
        <taxon>Actinospica</taxon>
    </lineage>
</organism>
<protein>
    <recommendedName>
        <fullName evidence="4">Tetratricopeptide repeat protein</fullName>
    </recommendedName>
</protein>
<proteinExistence type="predicted"/>
<evidence type="ECO:0008006" key="4">
    <source>
        <dbReference type="Google" id="ProtNLM"/>
    </source>
</evidence>
<dbReference type="Proteomes" id="UP000676325">
    <property type="component" value="Unassembled WGS sequence"/>
</dbReference>
<evidence type="ECO:0000313" key="3">
    <source>
        <dbReference type="Proteomes" id="UP000676325"/>
    </source>
</evidence>
<keyword evidence="1" id="KW-0472">Membrane</keyword>
<dbReference type="InterPro" id="IPR011990">
    <property type="entry name" value="TPR-like_helical_dom_sf"/>
</dbReference>
<evidence type="ECO:0000313" key="2">
    <source>
        <dbReference type="EMBL" id="MBR7827482.1"/>
    </source>
</evidence>
<keyword evidence="3" id="KW-1185">Reference proteome</keyword>
<feature type="transmembrane region" description="Helical" evidence="1">
    <location>
        <begin position="38"/>
        <end position="59"/>
    </location>
</feature>
<keyword evidence="1" id="KW-0812">Transmembrane</keyword>
<reference evidence="2" key="1">
    <citation type="submission" date="2021-04" db="EMBL/GenBank/DDBJ databases">
        <title>Genome based classification of Actinospica acidithermotolerans sp. nov., an actinobacterium isolated from an Indonesian hot spring.</title>
        <authorList>
            <person name="Kusuma A.B."/>
            <person name="Putra K.E."/>
            <person name="Nafisah S."/>
            <person name="Loh J."/>
            <person name="Nouioui I."/>
            <person name="Goodfellow M."/>
        </authorList>
    </citation>
    <scope>NUCLEOTIDE SEQUENCE</scope>
    <source>
        <strain evidence="2">MGRD01-02</strain>
    </source>
</reference>
<name>A0A941EBN7_9ACTN</name>
<comment type="caution">
    <text evidence="2">The sequence shown here is derived from an EMBL/GenBank/DDBJ whole genome shotgun (WGS) entry which is preliminary data.</text>
</comment>
<sequence>MRARTTAYLLGAVLVFYLVGCIWRGILALQTAFTDHSLTAGLLGVAVLAFGVIGAWFLWREIQFGLATERLAIALDDDESPGGGLRYDEIDALPRSPGGRVDKSAADELFAKRKAETEASPEDWRCWYRLAAAYYAAKDSSRARAAMRHAVKLAGPKDAKV</sequence>
<dbReference type="EMBL" id="JAGSOH010000035">
    <property type="protein sequence ID" value="MBR7827482.1"/>
    <property type="molecule type" value="Genomic_DNA"/>
</dbReference>
<keyword evidence="1" id="KW-1133">Transmembrane helix</keyword>
<dbReference type="RefSeq" id="WP_212518621.1">
    <property type="nucleotide sequence ID" value="NZ_JAGSOH010000035.1"/>
</dbReference>